<organism evidence="1">
    <name type="scientific">Micrurus spixii</name>
    <name type="common">Amazon coral snake</name>
    <dbReference type="NCBI Taxonomy" id="129469"/>
    <lineage>
        <taxon>Eukaryota</taxon>
        <taxon>Metazoa</taxon>
        <taxon>Chordata</taxon>
        <taxon>Craniata</taxon>
        <taxon>Vertebrata</taxon>
        <taxon>Euteleostomi</taxon>
        <taxon>Lepidosauria</taxon>
        <taxon>Squamata</taxon>
        <taxon>Bifurcata</taxon>
        <taxon>Unidentata</taxon>
        <taxon>Episquamata</taxon>
        <taxon>Toxicofera</taxon>
        <taxon>Serpentes</taxon>
        <taxon>Colubroidea</taxon>
        <taxon>Elapidae</taxon>
        <taxon>Elapinae</taxon>
        <taxon>Micrurus</taxon>
    </lineage>
</organism>
<reference evidence="1" key="2">
    <citation type="submission" date="2017-11" db="EMBL/GenBank/DDBJ databases">
        <title>Coralsnake Venomics: Analyses of Venom Gland Transcriptomes and Proteomes of Six Brazilian Taxa.</title>
        <authorList>
            <person name="Aird S.D."/>
            <person name="Jorge da Silva N."/>
            <person name="Qiu L."/>
            <person name="Villar-Briones A."/>
            <person name="Aparecida-Saddi V."/>
            <person name="Campos-Telles M.P."/>
            <person name="Grau M."/>
            <person name="Mikheyev A.S."/>
        </authorList>
    </citation>
    <scope>NUCLEOTIDE SEQUENCE</scope>
    <source>
        <tissue evidence="1">Venom_gland</tissue>
    </source>
</reference>
<evidence type="ECO:0000313" key="1">
    <source>
        <dbReference type="EMBL" id="LAB30686.1"/>
    </source>
</evidence>
<name>A0A2D4MCX8_9SAUR</name>
<dbReference type="EMBL" id="IACM01084761">
    <property type="protein sequence ID" value="LAB30686.1"/>
    <property type="molecule type" value="Transcribed_RNA"/>
</dbReference>
<sequence>MIKIKPVQNTIIERITKESMEAKIVQESTGGMIKTVKSRKKLPYTEYKGLPLWRKYKIRSSPLVRTHNGARGKPTEISSNVVPFRLLRKASFTSCCDIFQPLRSQICIIR</sequence>
<accession>A0A2D4MCX8</accession>
<protein>
    <submittedName>
        <fullName evidence="1">Uncharacterized protein</fullName>
    </submittedName>
</protein>
<proteinExistence type="predicted"/>
<dbReference type="AlphaFoldDB" id="A0A2D4MCX8"/>
<reference evidence="1" key="1">
    <citation type="submission" date="2017-07" db="EMBL/GenBank/DDBJ databases">
        <authorList>
            <person name="Mikheyev A."/>
            <person name="Grau M."/>
        </authorList>
    </citation>
    <scope>NUCLEOTIDE SEQUENCE</scope>
    <source>
        <tissue evidence="1">Venom_gland</tissue>
    </source>
</reference>